<protein>
    <submittedName>
        <fullName evidence="1">24879_t:CDS:1</fullName>
    </submittedName>
</protein>
<name>A0ACA9QSZ9_9GLOM</name>
<gene>
    <name evidence="1" type="ORF">RPERSI_LOCUS15286</name>
</gene>
<sequence>MLKNLGYENAKANPLSRPENAEADADPGPKNTVFETQNSTTEQSLNDGQDDQSICE</sequence>
<feature type="non-terminal residue" evidence="1">
    <location>
        <position position="56"/>
    </location>
</feature>
<evidence type="ECO:0000313" key="2">
    <source>
        <dbReference type="Proteomes" id="UP000789920"/>
    </source>
</evidence>
<accession>A0ACA9QSZ9</accession>
<dbReference type="Proteomes" id="UP000789920">
    <property type="component" value="Unassembled WGS sequence"/>
</dbReference>
<dbReference type="EMBL" id="CAJVQC010036525">
    <property type="protein sequence ID" value="CAG8761542.1"/>
    <property type="molecule type" value="Genomic_DNA"/>
</dbReference>
<proteinExistence type="predicted"/>
<reference evidence="1" key="1">
    <citation type="submission" date="2021-06" db="EMBL/GenBank/DDBJ databases">
        <authorList>
            <person name="Kallberg Y."/>
            <person name="Tangrot J."/>
            <person name="Rosling A."/>
        </authorList>
    </citation>
    <scope>NUCLEOTIDE SEQUENCE</scope>
    <source>
        <strain evidence="1">MA461A</strain>
    </source>
</reference>
<evidence type="ECO:0000313" key="1">
    <source>
        <dbReference type="EMBL" id="CAG8761542.1"/>
    </source>
</evidence>
<organism evidence="1 2">
    <name type="scientific">Racocetra persica</name>
    <dbReference type="NCBI Taxonomy" id="160502"/>
    <lineage>
        <taxon>Eukaryota</taxon>
        <taxon>Fungi</taxon>
        <taxon>Fungi incertae sedis</taxon>
        <taxon>Mucoromycota</taxon>
        <taxon>Glomeromycotina</taxon>
        <taxon>Glomeromycetes</taxon>
        <taxon>Diversisporales</taxon>
        <taxon>Gigasporaceae</taxon>
        <taxon>Racocetra</taxon>
    </lineage>
</organism>
<keyword evidence="2" id="KW-1185">Reference proteome</keyword>
<comment type="caution">
    <text evidence="1">The sequence shown here is derived from an EMBL/GenBank/DDBJ whole genome shotgun (WGS) entry which is preliminary data.</text>
</comment>